<comment type="caution">
    <text evidence="2">The sequence shown here is derived from an EMBL/GenBank/DDBJ whole genome shotgun (WGS) entry which is preliminary data.</text>
</comment>
<keyword evidence="1" id="KW-0472">Membrane</keyword>
<name>A0A0F5JGQ8_9BACT</name>
<dbReference type="STRING" id="927665.HMPREF1535_01560"/>
<feature type="transmembrane region" description="Helical" evidence="1">
    <location>
        <begin position="165"/>
        <end position="186"/>
    </location>
</feature>
<dbReference type="Proteomes" id="UP000033047">
    <property type="component" value="Unassembled WGS sequence"/>
</dbReference>
<feature type="transmembrane region" description="Helical" evidence="1">
    <location>
        <begin position="111"/>
        <end position="131"/>
    </location>
</feature>
<dbReference type="InterPro" id="IPR036259">
    <property type="entry name" value="MFS_trans_sf"/>
</dbReference>
<dbReference type="AlphaFoldDB" id="A0A0F5JGQ8"/>
<feature type="transmembrane region" description="Helical" evidence="1">
    <location>
        <begin position="288"/>
        <end position="311"/>
    </location>
</feature>
<feature type="transmembrane region" description="Helical" evidence="1">
    <location>
        <begin position="415"/>
        <end position="439"/>
    </location>
</feature>
<feature type="transmembrane region" description="Helical" evidence="1">
    <location>
        <begin position="137"/>
        <end position="158"/>
    </location>
</feature>
<evidence type="ECO:0000313" key="2">
    <source>
        <dbReference type="EMBL" id="KKB56908.1"/>
    </source>
</evidence>
<feature type="transmembrane region" description="Helical" evidence="1">
    <location>
        <begin position="318"/>
        <end position="337"/>
    </location>
</feature>
<dbReference type="Pfam" id="PF18943">
    <property type="entry name" value="DUF5690"/>
    <property type="match status" value="1"/>
</dbReference>
<reference evidence="2 3" key="1">
    <citation type="submission" date="2013-04" db="EMBL/GenBank/DDBJ databases">
        <title>The Genome Sequence of Parabacteroides goldsteinii DSM 19448.</title>
        <authorList>
            <consortium name="The Broad Institute Genomics Platform"/>
            <person name="Earl A."/>
            <person name="Ward D."/>
            <person name="Feldgarden M."/>
            <person name="Gevers D."/>
            <person name="Martens E."/>
            <person name="Sakamoto M."/>
            <person name="Benno Y."/>
            <person name="Song Y."/>
            <person name="Liu C."/>
            <person name="Lee J."/>
            <person name="Bolanos M."/>
            <person name="Vaisanen M.L."/>
            <person name="Finegold S.M."/>
            <person name="Walker B."/>
            <person name="Young S."/>
            <person name="Zeng Q."/>
            <person name="Gargeya S."/>
            <person name="Fitzgerald M."/>
            <person name="Haas B."/>
            <person name="Abouelleil A."/>
            <person name="Allen A.W."/>
            <person name="Alvarado L."/>
            <person name="Arachchi H.M."/>
            <person name="Berlin A.M."/>
            <person name="Chapman S.B."/>
            <person name="Gainer-Dewar J."/>
            <person name="Goldberg J."/>
            <person name="Griggs A."/>
            <person name="Gujja S."/>
            <person name="Hansen M."/>
            <person name="Howarth C."/>
            <person name="Imamovic A."/>
            <person name="Ireland A."/>
            <person name="Larimer J."/>
            <person name="McCowan C."/>
            <person name="Murphy C."/>
            <person name="Pearson M."/>
            <person name="Poon T.W."/>
            <person name="Priest M."/>
            <person name="Roberts A."/>
            <person name="Saif S."/>
            <person name="Shea T."/>
            <person name="Sisk P."/>
            <person name="Sykes S."/>
            <person name="Wortman J."/>
            <person name="Nusbaum C."/>
            <person name="Birren B."/>
        </authorList>
    </citation>
    <scope>NUCLEOTIDE SEQUENCE [LARGE SCALE GENOMIC DNA]</scope>
    <source>
        <strain evidence="2 3">DSM 19448</strain>
    </source>
</reference>
<evidence type="ECO:0000256" key="1">
    <source>
        <dbReference type="SAM" id="Phobius"/>
    </source>
</evidence>
<keyword evidence="1" id="KW-1133">Transmembrane helix</keyword>
<feature type="transmembrane region" description="Helical" evidence="1">
    <location>
        <begin position="40"/>
        <end position="59"/>
    </location>
</feature>
<gene>
    <name evidence="2" type="ORF">HMPREF1535_01560</name>
</gene>
<evidence type="ECO:0000313" key="3">
    <source>
        <dbReference type="Proteomes" id="UP000033047"/>
    </source>
</evidence>
<evidence type="ECO:0008006" key="4">
    <source>
        <dbReference type="Google" id="ProtNLM"/>
    </source>
</evidence>
<proteinExistence type="predicted"/>
<dbReference type="SUPFAM" id="SSF103473">
    <property type="entry name" value="MFS general substrate transporter"/>
    <property type="match status" value="1"/>
</dbReference>
<sequence length="468" mass="52666">MFSNIPVTSPGYFCRRKQNDSMMNNLLHINETTRKRLSDFLFILWAGGAALLSYSLVYALRKPFTAASFENAEFFDLDYKVVVTISQILGYVISKFIGIKLISELKPEERFKFILTSVLLAESSLILFGLLSTPFNVAAMFLNGLSLGCMWGVIFSFIEGRRVTDILASLLGVSMVISSGTAKSVGLYVMNHLHVNEFWMPALIGGVALPLLLLLGCALNKLPEPNKEDIAMKSERETLNGQQRWELFKSFMPFLSMLFVANIAIVVLRDIKEDFLVNIIDVTAYSPWLFAQIDSVVTLIILGIFGLMVFVKDNLKALSVLFGLIIVGMIAMSVVSFGQDRFRLSPVTWLFIQSLCLYIAYLTFQTIFFDRFIACFKIRGNVGFFIVTTDFLGYTGTVLVLILKEFCNPHINWAVFYNQLAGYVGIFCCITFICSFVYLHQRFRKETGMTAAREETLEATPQNAITVA</sequence>
<dbReference type="InterPro" id="IPR043745">
    <property type="entry name" value="DUF5690"/>
</dbReference>
<dbReference type="HOGENOM" id="CLU_609286_0_0_10"/>
<feature type="transmembrane region" description="Helical" evidence="1">
    <location>
        <begin position="251"/>
        <end position="268"/>
    </location>
</feature>
<feature type="transmembrane region" description="Helical" evidence="1">
    <location>
        <begin position="198"/>
        <end position="219"/>
    </location>
</feature>
<feature type="transmembrane region" description="Helical" evidence="1">
    <location>
        <begin position="79"/>
        <end position="99"/>
    </location>
</feature>
<organism evidence="2 3">
    <name type="scientific">Parabacteroides goldsteinii DSM 19448 = WAL 12034</name>
    <dbReference type="NCBI Taxonomy" id="927665"/>
    <lineage>
        <taxon>Bacteria</taxon>
        <taxon>Pseudomonadati</taxon>
        <taxon>Bacteroidota</taxon>
        <taxon>Bacteroidia</taxon>
        <taxon>Bacteroidales</taxon>
        <taxon>Tannerellaceae</taxon>
        <taxon>Parabacteroides</taxon>
    </lineage>
</organism>
<protein>
    <recommendedName>
        <fullName evidence="4">Major facilitator superfamily (MFS) profile domain-containing protein</fullName>
    </recommendedName>
</protein>
<dbReference type="PATRIC" id="fig|927665.4.peg.1594"/>
<keyword evidence="1" id="KW-0812">Transmembrane</keyword>
<dbReference type="EMBL" id="AQHV01000010">
    <property type="protein sequence ID" value="KKB56908.1"/>
    <property type="molecule type" value="Genomic_DNA"/>
</dbReference>
<feature type="transmembrane region" description="Helical" evidence="1">
    <location>
        <begin position="349"/>
        <end position="369"/>
    </location>
</feature>
<feature type="transmembrane region" description="Helical" evidence="1">
    <location>
        <begin position="381"/>
        <end position="403"/>
    </location>
</feature>
<accession>A0A0F5JGQ8</accession>